<keyword evidence="3 5" id="KW-1133">Transmembrane helix</keyword>
<feature type="transmembrane region" description="Helical" evidence="5">
    <location>
        <begin position="116"/>
        <end position="143"/>
    </location>
</feature>
<dbReference type="Gene3D" id="1.20.120.1780">
    <property type="entry name" value="UbiA prenyltransferase"/>
    <property type="match status" value="1"/>
</dbReference>
<dbReference type="EMBL" id="FUZQ01000008">
    <property type="protein sequence ID" value="SKC81017.1"/>
    <property type="molecule type" value="Genomic_DNA"/>
</dbReference>
<keyword evidence="4 5" id="KW-0472">Membrane</keyword>
<feature type="transmembrane region" description="Helical" evidence="5">
    <location>
        <begin position="164"/>
        <end position="193"/>
    </location>
</feature>
<dbReference type="PANTHER" id="PTHR42723">
    <property type="entry name" value="CHLOROPHYLL SYNTHASE"/>
    <property type="match status" value="1"/>
</dbReference>
<organism evidence="6 7">
    <name type="scientific">Krasilnikoviella flava</name>
    <dbReference type="NCBI Taxonomy" id="526729"/>
    <lineage>
        <taxon>Bacteria</taxon>
        <taxon>Bacillati</taxon>
        <taxon>Actinomycetota</taxon>
        <taxon>Actinomycetes</taxon>
        <taxon>Micrococcales</taxon>
        <taxon>Promicromonosporaceae</taxon>
        <taxon>Krasilnikoviella</taxon>
    </lineage>
</organism>
<dbReference type="NCBIfam" id="NF009608">
    <property type="entry name" value="PRK13105.1"/>
    <property type="match status" value="1"/>
</dbReference>
<feature type="transmembrane region" description="Helical" evidence="5">
    <location>
        <begin position="231"/>
        <end position="262"/>
    </location>
</feature>
<evidence type="ECO:0000256" key="3">
    <source>
        <dbReference type="ARBA" id="ARBA00022989"/>
    </source>
</evidence>
<feature type="transmembrane region" description="Helical" evidence="5">
    <location>
        <begin position="283"/>
        <end position="305"/>
    </location>
</feature>
<dbReference type="Gene3D" id="1.10.357.140">
    <property type="entry name" value="UbiA prenyltransferase"/>
    <property type="match status" value="1"/>
</dbReference>
<dbReference type="STRING" id="526729.SAMN04324258_4140"/>
<comment type="subcellular location">
    <subcellularLocation>
        <location evidence="1">Membrane</location>
        <topology evidence="1">Multi-pass membrane protein</topology>
    </subcellularLocation>
</comment>
<dbReference type="AlphaFoldDB" id="A0A1T5LYH1"/>
<evidence type="ECO:0000313" key="6">
    <source>
        <dbReference type="EMBL" id="SKC81017.1"/>
    </source>
</evidence>
<dbReference type="GO" id="GO:0016765">
    <property type="term" value="F:transferase activity, transferring alkyl or aryl (other than methyl) groups"/>
    <property type="evidence" value="ECO:0007669"/>
    <property type="project" value="InterPro"/>
</dbReference>
<evidence type="ECO:0000313" key="7">
    <source>
        <dbReference type="Proteomes" id="UP000189777"/>
    </source>
</evidence>
<keyword evidence="6" id="KW-0808">Transferase</keyword>
<reference evidence="6 7" key="1">
    <citation type="submission" date="2017-02" db="EMBL/GenBank/DDBJ databases">
        <authorList>
            <person name="Peterson S.W."/>
        </authorList>
    </citation>
    <scope>NUCLEOTIDE SEQUENCE [LARGE SCALE GENOMIC DNA]</scope>
    <source>
        <strain evidence="6 7">DSM 21481</strain>
    </source>
</reference>
<dbReference type="GO" id="GO:0016020">
    <property type="term" value="C:membrane"/>
    <property type="evidence" value="ECO:0007669"/>
    <property type="project" value="UniProtKB-SubCell"/>
</dbReference>
<accession>A0A1T5LYH1</accession>
<protein>
    <submittedName>
        <fullName evidence="6">4-hydroxybenzoate polyprenyltransferase</fullName>
    </submittedName>
</protein>
<feature type="transmembrane region" description="Helical" evidence="5">
    <location>
        <begin position="28"/>
        <end position="45"/>
    </location>
</feature>
<dbReference type="PANTHER" id="PTHR42723:SF1">
    <property type="entry name" value="CHLOROPHYLL SYNTHASE, CHLOROPLASTIC"/>
    <property type="match status" value="1"/>
</dbReference>
<dbReference type="CDD" id="cd13966">
    <property type="entry name" value="PT_UbiA_4"/>
    <property type="match status" value="1"/>
</dbReference>
<proteinExistence type="predicted"/>
<sequence>MTATGAGPAATTAGPAAALRQVVGSSRPVSWINTAFPFAAAYLLAGGAGRVGVAELVVGALYFLVPYNLLMYGLNDVWDYESDLRNPRKGGIEGVVLSRRWHRLTVRAAVLSNLPFLAYLVAVGDAASTAVLAVSVFAVVAYSAPGLRFKERPVLDSATSSTHFVSPAVFGLALAGGTVTGPVLAVLAAFFLWGMASQAFGAVQDVEADRAAEIGSVATWLGAARTVRAAMVLYAAAGAVLLLAGLPAALAAVLVVPYVVSIAGFRNLPDSRCAEAHAGWRRFLWLNLVTGFLVTQLLIAVAMGWL</sequence>
<evidence type="ECO:0000256" key="4">
    <source>
        <dbReference type="ARBA" id="ARBA00023136"/>
    </source>
</evidence>
<dbReference type="RefSeq" id="WP_079576477.1">
    <property type="nucleotide sequence ID" value="NZ_FUZQ01000008.1"/>
</dbReference>
<dbReference type="OrthoDB" id="1416782at2"/>
<evidence type="ECO:0000256" key="2">
    <source>
        <dbReference type="ARBA" id="ARBA00022692"/>
    </source>
</evidence>
<keyword evidence="7" id="KW-1185">Reference proteome</keyword>
<name>A0A1T5LYH1_9MICO</name>
<evidence type="ECO:0000256" key="1">
    <source>
        <dbReference type="ARBA" id="ARBA00004141"/>
    </source>
</evidence>
<dbReference type="InterPro" id="IPR044878">
    <property type="entry name" value="UbiA_sf"/>
</dbReference>
<keyword evidence="2 5" id="KW-0812">Transmembrane</keyword>
<dbReference type="InterPro" id="IPR000537">
    <property type="entry name" value="UbiA_prenyltransferase"/>
</dbReference>
<evidence type="ECO:0000256" key="5">
    <source>
        <dbReference type="SAM" id="Phobius"/>
    </source>
</evidence>
<dbReference type="InterPro" id="IPR050475">
    <property type="entry name" value="Prenyltransferase_related"/>
</dbReference>
<feature type="transmembrane region" description="Helical" evidence="5">
    <location>
        <begin position="52"/>
        <end position="74"/>
    </location>
</feature>
<dbReference type="Proteomes" id="UP000189777">
    <property type="component" value="Unassembled WGS sequence"/>
</dbReference>
<dbReference type="Pfam" id="PF01040">
    <property type="entry name" value="UbiA"/>
    <property type="match status" value="1"/>
</dbReference>
<gene>
    <name evidence="6" type="ORF">SAMN04324258_4140</name>
</gene>